<organism evidence="10 11">
    <name type="scientific">Companilactobacillus alimentarius DSM 20249</name>
    <dbReference type="NCBI Taxonomy" id="1423720"/>
    <lineage>
        <taxon>Bacteria</taxon>
        <taxon>Bacillati</taxon>
        <taxon>Bacillota</taxon>
        <taxon>Bacilli</taxon>
        <taxon>Lactobacillales</taxon>
        <taxon>Lactobacillaceae</taxon>
        <taxon>Companilactobacillus</taxon>
    </lineage>
</organism>
<feature type="compositionally biased region" description="Acidic residues" evidence="5">
    <location>
        <begin position="438"/>
        <end position="496"/>
    </location>
</feature>
<reference evidence="10 11" key="1">
    <citation type="submission" date="2016-12" db="EMBL/GenBank/DDBJ databases">
        <title>The whole genome sequencing and assembly of Lactobacillus alimentarius DSM 20249T strain.</title>
        <authorList>
            <person name="Lee Y.-J."/>
            <person name="Yi H."/>
            <person name="Bahn Y.-S."/>
            <person name="Kim J.F."/>
            <person name="Lee D.-W."/>
        </authorList>
    </citation>
    <scope>NUCLEOTIDE SEQUENCE [LARGE SCALE GENOMIC DNA]</scope>
    <source>
        <strain evidence="10 11">DSM 20249</strain>
    </source>
</reference>
<dbReference type="STRING" id="1423720.FC67_GL000453"/>
<protein>
    <submittedName>
        <fullName evidence="10">Uncharacterized protein</fullName>
    </submittedName>
</protein>
<evidence type="ECO:0000256" key="2">
    <source>
        <dbReference type="ARBA" id="ARBA00022525"/>
    </source>
</evidence>
<keyword evidence="6" id="KW-0472">Membrane</keyword>
<dbReference type="OrthoDB" id="2329348at2"/>
<dbReference type="Proteomes" id="UP000234653">
    <property type="component" value="Chromosome"/>
</dbReference>
<proteinExistence type="predicted"/>
<evidence type="ECO:0000256" key="5">
    <source>
        <dbReference type="SAM" id="MobiDB-lite"/>
    </source>
</evidence>
<feature type="region of interest" description="Disordered" evidence="5">
    <location>
        <begin position="400"/>
        <end position="609"/>
    </location>
</feature>
<dbReference type="AlphaFoldDB" id="A0A2K9HNM4"/>
<evidence type="ECO:0000256" key="3">
    <source>
        <dbReference type="ARBA" id="ARBA00022729"/>
    </source>
</evidence>
<evidence type="ECO:0000313" key="10">
    <source>
        <dbReference type="EMBL" id="AUI71833.1"/>
    </source>
</evidence>
<keyword evidence="11" id="KW-1185">Reference proteome</keyword>
<name>A0A2K9HNM4_9LACO</name>
<dbReference type="Pfam" id="PF00746">
    <property type="entry name" value="Gram_pos_anchor"/>
    <property type="match status" value="1"/>
</dbReference>
<feature type="signal peptide" evidence="7">
    <location>
        <begin position="1"/>
        <end position="31"/>
    </location>
</feature>
<evidence type="ECO:0000256" key="1">
    <source>
        <dbReference type="ARBA" id="ARBA00022512"/>
    </source>
</evidence>
<dbReference type="NCBIfam" id="TIGR01167">
    <property type="entry name" value="LPXTG_anchor"/>
    <property type="match status" value="1"/>
</dbReference>
<keyword evidence="1" id="KW-0134">Cell wall</keyword>
<sequence length="636" mass="68895">MSMKKGKNWALSCVAISAVVLTGISATTVSADDTSDSTTVTTQSTNNQVASIQSTSTSNQTSANQSQTTQAQQNNTSRTENPDVQDGGQVSDDFTNEASNRLGYASNFHIFANEATLNAHTNGNLAVGTLNGHVNFGTSIGEGYLNKDVSYVQNHNTIASSSFVQGTADRTNKVVFGENNNVDVSNTNRTVVDGTNIDHLTKDETYQDKNGNKYIDFAHYFNVLDNKSTALANTAPTTTINNSNFPDQNQRVINLDNYQPNEDNQIVINLDADVLTSGTPLTIYGLSANNDAATSVIINVDTKGQEKYTVNSQIKLIFNNGDGQDNTERPNQETDYFDDNHLLWNFYDSTTAGNLYDGEIDIDRAFQGSVLAPKATINVNQNLDGNIVADKVNVNAETHRWDLQDDTPQETEFERPVTIPGEAELPEYTDENNGSNIDDPDDEEEEDIEPDGDLEDNDEDSNSETPDTDNNEDNDEDSNSETPDTDNNEDNGEDSNSETPGTGDNEDNGGDSDSETPDTDNNEDNGGSTTEPDTDKDDDSDEANESDENDNDDQNLITDGSDNNKDEQTDSNLDEGILSQAVGKDEDESQTPDLKTTNEAGSLPQTGATSGILATITGIILIALGFLLKEIKIKKD</sequence>
<keyword evidence="3 7" id="KW-0732">Signal</keyword>
<dbReference type="InterPro" id="IPR019931">
    <property type="entry name" value="LPXTG_anchor"/>
</dbReference>
<feature type="domain" description="Choice-of-anchor A" evidence="9">
    <location>
        <begin position="102"/>
        <end position="399"/>
    </location>
</feature>
<dbReference type="RefSeq" id="WP_057738339.1">
    <property type="nucleotide sequence ID" value="NZ_CP018867.1"/>
</dbReference>
<feature type="compositionally biased region" description="Low complexity" evidence="5">
    <location>
        <begin position="30"/>
        <end position="77"/>
    </location>
</feature>
<dbReference type="KEGG" id="lali:LA20249_06430"/>
<evidence type="ECO:0000256" key="7">
    <source>
        <dbReference type="SAM" id="SignalP"/>
    </source>
</evidence>
<evidence type="ECO:0000256" key="6">
    <source>
        <dbReference type="SAM" id="Phobius"/>
    </source>
</evidence>
<feature type="compositionally biased region" description="Acidic residues" evidence="5">
    <location>
        <begin position="504"/>
        <end position="523"/>
    </location>
</feature>
<gene>
    <name evidence="10" type="ORF">LA20249_06430</name>
</gene>
<keyword evidence="2" id="KW-0964">Secreted</keyword>
<feature type="domain" description="Gram-positive cocci surface proteins LPxTG" evidence="8">
    <location>
        <begin position="596"/>
        <end position="628"/>
    </location>
</feature>
<evidence type="ECO:0000256" key="4">
    <source>
        <dbReference type="ARBA" id="ARBA00023088"/>
    </source>
</evidence>
<feature type="transmembrane region" description="Helical" evidence="6">
    <location>
        <begin position="608"/>
        <end position="628"/>
    </location>
</feature>
<feature type="compositionally biased region" description="Acidic residues" evidence="5">
    <location>
        <begin position="532"/>
        <end position="553"/>
    </location>
</feature>
<dbReference type="InterPro" id="IPR026588">
    <property type="entry name" value="Choice_anch_A"/>
</dbReference>
<feature type="chain" id="PRO_5014979167" evidence="7">
    <location>
        <begin position="32"/>
        <end position="636"/>
    </location>
</feature>
<feature type="compositionally biased region" description="Polar residues" evidence="5">
    <location>
        <begin position="591"/>
        <end position="605"/>
    </location>
</feature>
<keyword evidence="4" id="KW-0572">Peptidoglycan-anchor</keyword>
<accession>A0A2K9HNM4</accession>
<evidence type="ECO:0000259" key="8">
    <source>
        <dbReference type="Pfam" id="PF00746"/>
    </source>
</evidence>
<keyword evidence="6" id="KW-1133">Transmembrane helix</keyword>
<dbReference type="Pfam" id="PF20597">
    <property type="entry name" value="pAdhesive_15"/>
    <property type="match status" value="1"/>
</dbReference>
<evidence type="ECO:0000313" key="11">
    <source>
        <dbReference type="Proteomes" id="UP000234653"/>
    </source>
</evidence>
<evidence type="ECO:0000259" key="9">
    <source>
        <dbReference type="Pfam" id="PF20597"/>
    </source>
</evidence>
<keyword evidence="6" id="KW-0812">Transmembrane</keyword>
<feature type="region of interest" description="Disordered" evidence="5">
    <location>
        <begin position="30"/>
        <end position="96"/>
    </location>
</feature>
<dbReference type="EMBL" id="CP018867">
    <property type="protein sequence ID" value="AUI71833.1"/>
    <property type="molecule type" value="Genomic_DNA"/>
</dbReference>